<keyword evidence="7 10" id="KW-0472">Membrane</keyword>
<dbReference type="EC" id="2.3.1.275" evidence="10"/>
<dbReference type="PANTHER" id="PTHR30309:SF0">
    <property type="entry name" value="GLYCEROL-3-PHOSPHATE ACYLTRANSFERASE-RELATED"/>
    <property type="match status" value="1"/>
</dbReference>
<keyword evidence="11" id="KW-0012">Acyltransferase</keyword>
<dbReference type="SMART" id="SM01207">
    <property type="entry name" value="G3P_acyltransf"/>
    <property type="match status" value="1"/>
</dbReference>
<evidence type="ECO:0000256" key="5">
    <source>
        <dbReference type="ARBA" id="ARBA00022989"/>
    </source>
</evidence>
<evidence type="ECO:0000313" key="12">
    <source>
        <dbReference type="Proteomes" id="UP000483018"/>
    </source>
</evidence>
<comment type="subcellular location">
    <subcellularLocation>
        <location evidence="10">Cell membrane</location>
        <topology evidence="10">Multi-pass membrane protein</topology>
    </subcellularLocation>
</comment>
<evidence type="ECO:0000256" key="8">
    <source>
        <dbReference type="ARBA" id="ARBA00023209"/>
    </source>
</evidence>
<comment type="pathway">
    <text evidence="10">Lipid metabolism; phospholipid metabolism.</text>
</comment>
<evidence type="ECO:0000256" key="3">
    <source>
        <dbReference type="ARBA" id="ARBA00022679"/>
    </source>
</evidence>
<dbReference type="RefSeq" id="WP_158739068.1">
    <property type="nucleotide sequence ID" value="NZ_WSLF01000001.1"/>
</dbReference>
<dbReference type="UniPathway" id="UPA00085"/>
<evidence type="ECO:0000313" key="11">
    <source>
        <dbReference type="EMBL" id="KAE9637158.1"/>
    </source>
</evidence>
<dbReference type="OrthoDB" id="9777124at2"/>
<dbReference type="Proteomes" id="UP000483018">
    <property type="component" value="Unassembled WGS sequence"/>
</dbReference>
<dbReference type="InterPro" id="IPR003811">
    <property type="entry name" value="G3P_acylTferase_PlsY"/>
</dbReference>
<comment type="catalytic activity">
    <reaction evidence="10">
        <text>an acyl phosphate + sn-glycerol 3-phosphate = a 1-acyl-sn-glycero-3-phosphate + phosphate</text>
        <dbReference type="Rhea" id="RHEA:34075"/>
        <dbReference type="ChEBI" id="CHEBI:43474"/>
        <dbReference type="ChEBI" id="CHEBI:57597"/>
        <dbReference type="ChEBI" id="CHEBI:57970"/>
        <dbReference type="ChEBI" id="CHEBI:59918"/>
        <dbReference type="EC" id="2.3.1.275"/>
    </reaction>
</comment>
<keyword evidence="12" id="KW-1185">Reference proteome</keyword>
<evidence type="ECO:0000256" key="4">
    <source>
        <dbReference type="ARBA" id="ARBA00022692"/>
    </source>
</evidence>
<comment type="subunit">
    <text evidence="10">Probably interacts with PlsX.</text>
</comment>
<dbReference type="HAMAP" id="MF_01043">
    <property type="entry name" value="PlsY"/>
    <property type="match status" value="1"/>
</dbReference>
<comment type="similarity">
    <text evidence="10">Belongs to the PlsY family.</text>
</comment>
<dbReference type="PANTHER" id="PTHR30309">
    <property type="entry name" value="INNER MEMBRANE PROTEIN YGIH"/>
    <property type="match status" value="1"/>
</dbReference>
<dbReference type="GO" id="GO:0008654">
    <property type="term" value="P:phospholipid biosynthetic process"/>
    <property type="evidence" value="ECO:0007669"/>
    <property type="project" value="UniProtKB-UniRule"/>
</dbReference>
<organism evidence="11 12">
    <name type="scientific">Defluviitalea raffinosedens</name>
    <dbReference type="NCBI Taxonomy" id="1450156"/>
    <lineage>
        <taxon>Bacteria</taxon>
        <taxon>Bacillati</taxon>
        <taxon>Bacillota</taxon>
        <taxon>Clostridia</taxon>
        <taxon>Lachnospirales</taxon>
        <taxon>Defluviitaleaceae</taxon>
        <taxon>Defluviitalea</taxon>
    </lineage>
</organism>
<reference evidence="11 12" key="1">
    <citation type="submission" date="2019-12" db="EMBL/GenBank/DDBJ databases">
        <title>Defluviitalea raffinosedens, isolated from a biogas fermenter, genome sequencing and characterization.</title>
        <authorList>
            <person name="Rettenmaier R."/>
            <person name="Schneider M."/>
            <person name="Neuhaus K."/>
            <person name="Liebl W."/>
            <person name="Zverlov V."/>
        </authorList>
    </citation>
    <scope>NUCLEOTIDE SEQUENCE [LARGE SCALE GENOMIC DNA]</scope>
    <source>
        <strain evidence="11 12">249c-K6</strain>
    </source>
</reference>
<dbReference type="NCBIfam" id="TIGR00023">
    <property type="entry name" value="glycerol-3-phosphate 1-O-acyltransferase PlsY"/>
    <property type="match status" value="1"/>
</dbReference>
<keyword evidence="8 10" id="KW-0594">Phospholipid biosynthesis</keyword>
<dbReference type="EMBL" id="WSLF01000001">
    <property type="protein sequence ID" value="KAE9637158.1"/>
    <property type="molecule type" value="Genomic_DNA"/>
</dbReference>
<gene>
    <name evidence="10 11" type="primary">plsY</name>
    <name evidence="11" type="ORF">GND95_01645</name>
</gene>
<keyword evidence="5 10" id="KW-1133">Transmembrane helix</keyword>
<evidence type="ECO:0000256" key="9">
    <source>
        <dbReference type="ARBA" id="ARBA00023264"/>
    </source>
</evidence>
<keyword evidence="4 10" id="KW-0812">Transmembrane</keyword>
<keyword evidence="9 10" id="KW-1208">Phospholipid metabolism</keyword>
<evidence type="ECO:0000256" key="6">
    <source>
        <dbReference type="ARBA" id="ARBA00023098"/>
    </source>
</evidence>
<comment type="function">
    <text evidence="10">Catalyzes the transfer of an acyl group from acyl-phosphate (acyl-PO(4)) to glycerol-3-phosphate (G3P) to form lysophosphatidic acid (LPA). This enzyme utilizes acyl-phosphate as fatty acyl donor, but not acyl-CoA or acyl-ACP.</text>
</comment>
<name>A0A7C8HGC3_9FIRM</name>
<feature type="transmembrane region" description="Helical" evidence="10">
    <location>
        <begin position="81"/>
        <end position="99"/>
    </location>
</feature>
<dbReference type="AlphaFoldDB" id="A0A7C8HGC3"/>
<proteinExistence type="inferred from homology"/>
<dbReference type="Pfam" id="PF02660">
    <property type="entry name" value="G3P_acyltransf"/>
    <property type="match status" value="1"/>
</dbReference>
<protein>
    <recommendedName>
        <fullName evidence="10">Glycerol-3-phosphate acyltransferase</fullName>
    </recommendedName>
    <alternativeName>
        <fullName evidence="10">Acyl-PO4 G3P acyltransferase</fullName>
    </alternativeName>
    <alternativeName>
        <fullName evidence="10">Acyl-phosphate--glycerol-3-phosphate acyltransferase</fullName>
    </alternativeName>
    <alternativeName>
        <fullName evidence="10">G3P acyltransferase</fullName>
        <shortName evidence="10">GPAT</shortName>
        <ecNumber evidence="10">2.3.1.275</ecNumber>
    </alternativeName>
    <alternativeName>
        <fullName evidence="10">Lysophosphatidic acid synthase</fullName>
        <shortName evidence="10">LPA synthase</shortName>
    </alternativeName>
</protein>
<evidence type="ECO:0000256" key="1">
    <source>
        <dbReference type="ARBA" id="ARBA00022475"/>
    </source>
</evidence>
<accession>A0A7C8HGC3</accession>
<keyword evidence="1 10" id="KW-1003">Cell membrane</keyword>
<keyword evidence="3 10" id="KW-0808">Transferase</keyword>
<comment type="caution">
    <text evidence="11">The sequence shown here is derived from an EMBL/GenBank/DDBJ whole genome shotgun (WGS) entry which is preliminary data.</text>
</comment>
<evidence type="ECO:0000256" key="10">
    <source>
        <dbReference type="HAMAP-Rule" id="MF_01043"/>
    </source>
</evidence>
<sequence>MFRLLCILIGYFIGCFQTAYILGKTVRKIDIRQFGSGNAGTTNVIRVMGWKSGIITFAGDLLKGILAVLICKMIFPENLSAGLYAGCAAVAGHNWPVFLKFKGGKGIATTIGILLAFDFKIGIICAAIMAIVILITRFVSLGSILMAISIPVLFSIFWRSNYELMILALLLMGSALFRHRTNIERLLSGKESKLGQRSNKKLEEKQ</sequence>
<evidence type="ECO:0000256" key="7">
    <source>
        <dbReference type="ARBA" id="ARBA00023136"/>
    </source>
</evidence>
<dbReference type="GO" id="GO:0043772">
    <property type="term" value="F:acyl-phosphate glycerol-3-phosphate acyltransferase activity"/>
    <property type="evidence" value="ECO:0007669"/>
    <property type="project" value="UniProtKB-UniRule"/>
</dbReference>
<keyword evidence="6 10" id="KW-0443">Lipid metabolism</keyword>
<feature type="transmembrane region" description="Helical" evidence="10">
    <location>
        <begin position="141"/>
        <end position="158"/>
    </location>
</feature>
<dbReference type="GO" id="GO:0005886">
    <property type="term" value="C:plasma membrane"/>
    <property type="evidence" value="ECO:0007669"/>
    <property type="project" value="UniProtKB-SubCell"/>
</dbReference>
<evidence type="ECO:0000256" key="2">
    <source>
        <dbReference type="ARBA" id="ARBA00022516"/>
    </source>
</evidence>
<feature type="transmembrane region" description="Helical" evidence="10">
    <location>
        <begin position="47"/>
        <end position="69"/>
    </location>
</feature>
<keyword evidence="2 10" id="KW-0444">Lipid biosynthesis</keyword>
<feature type="transmembrane region" description="Helical" evidence="10">
    <location>
        <begin position="111"/>
        <end position="134"/>
    </location>
</feature>